<dbReference type="EMBL" id="PDJF01000001">
    <property type="protein sequence ID" value="PFG28504.1"/>
    <property type="molecule type" value="Genomic_DNA"/>
</dbReference>
<feature type="transmembrane region" description="Helical" evidence="1">
    <location>
        <begin position="60"/>
        <end position="79"/>
    </location>
</feature>
<protein>
    <submittedName>
        <fullName evidence="2">Uncharacterized protein DUF2631</fullName>
    </submittedName>
</protein>
<keyword evidence="1" id="KW-1133">Transmembrane helix</keyword>
<dbReference type="AlphaFoldDB" id="A0A2A9DPI0"/>
<name>A0A2A9DPI0_9CORY</name>
<dbReference type="Pfam" id="PF10939">
    <property type="entry name" value="DUF2631"/>
    <property type="match status" value="1"/>
</dbReference>
<evidence type="ECO:0000313" key="2">
    <source>
        <dbReference type="EMBL" id="PFG28504.1"/>
    </source>
</evidence>
<accession>A0A2A9DPI0</accession>
<sequence>MADSHTIEPEIYNGVSTLDEPSAAWGWHDIGGRAIQIAGWISVALLLLMNFGNHHGHVETIWLCTLAAVIALGLIIHMVQPKLKNRRTLTAHNKPVGYKERAWNYEQATLSGPYAELSDSELRALNIDPARVEHLRVAPSQGKHALDN</sequence>
<comment type="caution">
    <text evidence="2">The sequence shown here is derived from an EMBL/GenBank/DDBJ whole genome shotgun (WGS) entry which is preliminary data.</text>
</comment>
<feature type="transmembrane region" description="Helical" evidence="1">
    <location>
        <begin position="37"/>
        <end position="54"/>
    </location>
</feature>
<keyword evidence="1" id="KW-0812">Transmembrane</keyword>
<dbReference type="RefSeq" id="WP_048379263.1">
    <property type="nucleotide sequence ID" value="NZ_LDYE01000003.1"/>
</dbReference>
<dbReference type="OrthoDB" id="3401220at2"/>
<proteinExistence type="predicted"/>
<dbReference type="InterPro" id="IPR024341">
    <property type="entry name" value="DUF2631"/>
</dbReference>
<keyword evidence="3" id="KW-1185">Reference proteome</keyword>
<dbReference type="STRING" id="1724.GCA_001044175_01075"/>
<organism evidence="2 3">
    <name type="scientific">Corynebacterium renale</name>
    <dbReference type="NCBI Taxonomy" id="1724"/>
    <lineage>
        <taxon>Bacteria</taxon>
        <taxon>Bacillati</taxon>
        <taxon>Actinomycetota</taxon>
        <taxon>Actinomycetes</taxon>
        <taxon>Mycobacteriales</taxon>
        <taxon>Corynebacteriaceae</taxon>
        <taxon>Corynebacterium</taxon>
    </lineage>
</organism>
<evidence type="ECO:0000256" key="1">
    <source>
        <dbReference type="SAM" id="Phobius"/>
    </source>
</evidence>
<dbReference type="Proteomes" id="UP000221653">
    <property type="component" value="Unassembled WGS sequence"/>
</dbReference>
<reference evidence="2 3" key="1">
    <citation type="submission" date="2017-10" db="EMBL/GenBank/DDBJ databases">
        <title>Sequencing the genomes of 1000 actinobacteria strains.</title>
        <authorList>
            <person name="Klenk H.-P."/>
        </authorList>
    </citation>
    <scope>NUCLEOTIDE SEQUENCE [LARGE SCALE GENOMIC DNA]</scope>
    <source>
        <strain evidence="2 3">DSM 20688</strain>
    </source>
</reference>
<gene>
    <name evidence="2" type="ORF">ATK06_1615</name>
</gene>
<evidence type="ECO:0000313" key="3">
    <source>
        <dbReference type="Proteomes" id="UP000221653"/>
    </source>
</evidence>
<keyword evidence="1" id="KW-0472">Membrane</keyword>